<dbReference type="SUPFAM" id="SSF158472">
    <property type="entry name" value="HAMP domain-like"/>
    <property type="match status" value="1"/>
</dbReference>
<dbReference type="SMART" id="SM00388">
    <property type="entry name" value="HisKA"/>
    <property type="match status" value="1"/>
</dbReference>
<dbReference type="Pfam" id="PF02518">
    <property type="entry name" value="HATPase_c"/>
    <property type="match status" value="1"/>
</dbReference>
<dbReference type="InterPro" id="IPR005467">
    <property type="entry name" value="His_kinase_dom"/>
</dbReference>
<keyword evidence="7 15" id="KW-0418">Kinase</keyword>
<dbReference type="CDD" id="cd06225">
    <property type="entry name" value="HAMP"/>
    <property type="match status" value="1"/>
</dbReference>
<keyword evidence="8 12" id="KW-1133">Transmembrane helix</keyword>
<dbReference type="InterPro" id="IPR036097">
    <property type="entry name" value="HisK_dim/P_sf"/>
</dbReference>
<keyword evidence="5" id="KW-0808">Transferase</keyword>
<sequence>MATVIAKPDPAAPPRRRWAWPGGSRLGRLIIGLNIMALAILVIGALVLNELRSGLVNARIDSLTTQGELIANVIDQSATVGEPEPGLDPYAASAIFQLLFIPRSQRARLFDAEGHVLADSFVVADRVEWKVLPPARKPGQSDPSAHKDPAAEAKAEKARKALVDEVAQARRGAMVAGTRISENGDRVVSVSIPIQHVRAVLGVLTLEAGDVDAIIAAERRALLPFILVAITATLISSILLHRLIAQPVLRLARAADRVRLQGARAISLPDIARRQDEIGDLSRALEEMTRSLSERMDGIERFAADVAHEIKNPLTSIRSAIETLDLVSDPVARARLLAILQNDVNRLDRLVTDISNASRLDAELSREAPKALDLARLLAEVASLYEAQLRPGEAPDSVRVSVSTGDLGAPARLMARETPIGQVFRNLIDNARSFSPADGEVRVNLTRTRGRLITTIEDDGPGIPSENLETIFERFYTSRPKGRAFGGNSGLGLSIARQIVEAHGGELKAENRLGPDGSRQGARFTVDLPESRE</sequence>
<dbReference type="Gene3D" id="6.10.340.10">
    <property type="match status" value="1"/>
</dbReference>
<feature type="compositionally biased region" description="Basic and acidic residues" evidence="11">
    <location>
        <begin position="144"/>
        <end position="153"/>
    </location>
</feature>
<dbReference type="PROSITE" id="PS50109">
    <property type="entry name" value="HIS_KIN"/>
    <property type="match status" value="1"/>
</dbReference>
<dbReference type="InterPro" id="IPR050428">
    <property type="entry name" value="TCS_sensor_his_kinase"/>
</dbReference>
<dbReference type="InterPro" id="IPR003661">
    <property type="entry name" value="HisK_dim/P_dom"/>
</dbReference>
<dbReference type="Gene3D" id="3.30.565.10">
    <property type="entry name" value="Histidine kinase-like ATPase, C-terminal domain"/>
    <property type="match status" value="1"/>
</dbReference>
<dbReference type="RefSeq" id="WP_062143027.1">
    <property type="nucleotide sequence ID" value="NZ_CP013002.1"/>
</dbReference>
<dbReference type="STRING" id="69395.AQ619_01065"/>
<evidence type="ECO:0000256" key="1">
    <source>
        <dbReference type="ARBA" id="ARBA00000085"/>
    </source>
</evidence>
<feature type="transmembrane region" description="Helical" evidence="12">
    <location>
        <begin position="222"/>
        <end position="244"/>
    </location>
</feature>
<proteinExistence type="predicted"/>
<feature type="region of interest" description="Disordered" evidence="11">
    <location>
        <begin position="134"/>
        <end position="153"/>
    </location>
</feature>
<feature type="domain" description="Histidine kinase" evidence="13">
    <location>
        <begin position="305"/>
        <end position="532"/>
    </location>
</feature>
<evidence type="ECO:0000313" key="15">
    <source>
        <dbReference type="EMBL" id="ALL12059.1"/>
    </source>
</evidence>
<evidence type="ECO:0000256" key="2">
    <source>
        <dbReference type="ARBA" id="ARBA00004370"/>
    </source>
</evidence>
<evidence type="ECO:0000256" key="11">
    <source>
        <dbReference type="SAM" id="MobiDB-lite"/>
    </source>
</evidence>
<evidence type="ECO:0000256" key="9">
    <source>
        <dbReference type="ARBA" id="ARBA00023012"/>
    </source>
</evidence>
<dbReference type="AlphaFoldDB" id="A0A0P0NVL0"/>
<keyword evidence="6 12" id="KW-0812">Transmembrane</keyword>
<dbReference type="InterPro" id="IPR003594">
    <property type="entry name" value="HATPase_dom"/>
</dbReference>
<dbReference type="Gene3D" id="1.10.287.130">
    <property type="match status" value="1"/>
</dbReference>
<dbReference type="SUPFAM" id="SSF47384">
    <property type="entry name" value="Homodimeric domain of signal transducing histidine kinase"/>
    <property type="match status" value="1"/>
</dbReference>
<dbReference type="PANTHER" id="PTHR45436">
    <property type="entry name" value="SENSOR HISTIDINE KINASE YKOH"/>
    <property type="match status" value="1"/>
</dbReference>
<evidence type="ECO:0000256" key="7">
    <source>
        <dbReference type="ARBA" id="ARBA00022777"/>
    </source>
</evidence>
<dbReference type="EMBL" id="CP013002">
    <property type="protein sequence ID" value="ALL12059.1"/>
    <property type="molecule type" value="Genomic_DNA"/>
</dbReference>
<evidence type="ECO:0000256" key="12">
    <source>
        <dbReference type="SAM" id="Phobius"/>
    </source>
</evidence>
<dbReference type="OrthoDB" id="9805942at2"/>
<keyword evidence="4" id="KW-0597">Phosphoprotein</keyword>
<dbReference type="CDD" id="cd00082">
    <property type="entry name" value="HisKA"/>
    <property type="match status" value="1"/>
</dbReference>
<dbReference type="Pfam" id="PF13755">
    <property type="entry name" value="Sensor_TM1"/>
    <property type="match status" value="1"/>
</dbReference>
<evidence type="ECO:0000256" key="10">
    <source>
        <dbReference type="ARBA" id="ARBA00023136"/>
    </source>
</evidence>
<keyword evidence="16" id="KW-1185">Reference proteome</keyword>
<dbReference type="Proteomes" id="UP000056905">
    <property type="component" value="Chromosome"/>
</dbReference>
<keyword evidence="9" id="KW-0902">Two-component regulatory system</keyword>
<dbReference type="GO" id="GO:0000155">
    <property type="term" value="F:phosphorelay sensor kinase activity"/>
    <property type="evidence" value="ECO:0007669"/>
    <property type="project" value="InterPro"/>
</dbReference>
<keyword evidence="10 12" id="KW-0472">Membrane</keyword>
<gene>
    <name evidence="15" type="ORF">AQ619_01065</name>
</gene>
<comment type="subcellular location">
    <subcellularLocation>
        <location evidence="2">Membrane</location>
    </subcellularLocation>
</comment>
<feature type="domain" description="HAMP" evidence="14">
    <location>
        <begin position="242"/>
        <end position="297"/>
    </location>
</feature>
<dbReference type="GO" id="GO:0016020">
    <property type="term" value="C:membrane"/>
    <property type="evidence" value="ECO:0007669"/>
    <property type="project" value="UniProtKB-SubCell"/>
</dbReference>
<dbReference type="InterPro" id="IPR025908">
    <property type="entry name" value="Sensor_TM1"/>
</dbReference>
<evidence type="ECO:0000256" key="8">
    <source>
        <dbReference type="ARBA" id="ARBA00022989"/>
    </source>
</evidence>
<dbReference type="PROSITE" id="PS50885">
    <property type="entry name" value="HAMP"/>
    <property type="match status" value="1"/>
</dbReference>
<dbReference type="Pfam" id="PF00672">
    <property type="entry name" value="HAMP"/>
    <property type="match status" value="1"/>
</dbReference>
<dbReference type="SMART" id="SM00304">
    <property type="entry name" value="HAMP"/>
    <property type="match status" value="1"/>
</dbReference>
<evidence type="ECO:0000259" key="14">
    <source>
        <dbReference type="PROSITE" id="PS50885"/>
    </source>
</evidence>
<dbReference type="SMART" id="SM00387">
    <property type="entry name" value="HATPase_c"/>
    <property type="match status" value="1"/>
</dbReference>
<dbReference type="InterPro" id="IPR004358">
    <property type="entry name" value="Sig_transdc_His_kin-like_C"/>
</dbReference>
<dbReference type="KEGG" id="chq:AQ619_01065"/>
<dbReference type="EC" id="2.7.13.3" evidence="3"/>
<evidence type="ECO:0000256" key="4">
    <source>
        <dbReference type="ARBA" id="ARBA00022553"/>
    </source>
</evidence>
<name>A0A0P0NVL0_9CAUL</name>
<reference evidence="15 16" key="1">
    <citation type="submission" date="2015-10" db="EMBL/GenBank/DDBJ databases">
        <title>Conservation of the essential genome among Caulobacter and Brevundimonas species.</title>
        <authorList>
            <person name="Scott D."/>
            <person name="Ely B."/>
        </authorList>
    </citation>
    <scope>NUCLEOTIDE SEQUENCE [LARGE SCALE GENOMIC DNA]</scope>
    <source>
        <strain evidence="15 16">CB4</strain>
    </source>
</reference>
<evidence type="ECO:0000256" key="3">
    <source>
        <dbReference type="ARBA" id="ARBA00012438"/>
    </source>
</evidence>
<dbReference type="PANTHER" id="PTHR45436:SF5">
    <property type="entry name" value="SENSOR HISTIDINE KINASE TRCS"/>
    <property type="match status" value="1"/>
</dbReference>
<evidence type="ECO:0000256" key="6">
    <source>
        <dbReference type="ARBA" id="ARBA00022692"/>
    </source>
</evidence>
<evidence type="ECO:0000313" key="16">
    <source>
        <dbReference type="Proteomes" id="UP000056905"/>
    </source>
</evidence>
<dbReference type="PRINTS" id="PR00344">
    <property type="entry name" value="BCTRLSENSOR"/>
</dbReference>
<accession>A0A0P0NVL0</accession>
<evidence type="ECO:0000256" key="5">
    <source>
        <dbReference type="ARBA" id="ARBA00022679"/>
    </source>
</evidence>
<evidence type="ECO:0000259" key="13">
    <source>
        <dbReference type="PROSITE" id="PS50109"/>
    </source>
</evidence>
<organism evidence="15 16">
    <name type="scientific">Caulobacter henricii</name>
    <dbReference type="NCBI Taxonomy" id="69395"/>
    <lineage>
        <taxon>Bacteria</taxon>
        <taxon>Pseudomonadati</taxon>
        <taxon>Pseudomonadota</taxon>
        <taxon>Alphaproteobacteria</taxon>
        <taxon>Caulobacterales</taxon>
        <taxon>Caulobacteraceae</taxon>
        <taxon>Caulobacter</taxon>
    </lineage>
</organism>
<protein>
    <recommendedName>
        <fullName evidence="3">histidine kinase</fullName>
        <ecNumber evidence="3">2.7.13.3</ecNumber>
    </recommendedName>
</protein>
<comment type="catalytic activity">
    <reaction evidence="1">
        <text>ATP + protein L-histidine = ADP + protein N-phospho-L-histidine.</text>
        <dbReference type="EC" id="2.7.13.3"/>
    </reaction>
</comment>
<dbReference type="InterPro" id="IPR036890">
    <property type="entry name" value="HATPase_C_sf"/>
</dbReference>
<dbReference type="SUPFAM" id="SSF55874">
    <property type="entry name" value="ATPase domain of HSP90 chaperone/DNA topoisomerase II/histidine kinase"/>
    <property type="match status" value="1"/>
</dbReference>
<dbReference type="Pfam" id="PF00512">
    <property type="entry name" value="HisKA"/>
    <property type="match status" value="1"/>
</dbReference>
<feature type="transmembrane region" description="Helical" evidence="12">
    <location>
        <begin position="26"/>
        <end position="48"/>
    </location>
</feature>
<dbReference type="InterPro" id="IPR003660">
    <property type="entry name" value="HAMP_dom"/>
</dbReference>
<feature type="region of interest" description="Disordered" evidence="11">
    <location>
        <begin position="508"/>
        <end position="533"/>
    </location>
</feature>